<protein>
    <submittedName>
        <fullName evidence="1">Uncharacterized protein</fullName>
    </submittedName>
</protein>
<dbReference type="AlphaFoldDB" id="A0AAV5JIN3"/>
<dbReference type="InterPro" id="IPR050238">
    <property type="entry name" value="DNA_Rep/Repair_Clamp_Loader"/>
</dbReference>
<keyword evidence="2" id="KW-1185">Reference proteome</keyword>
<name>A0AAV5JIN3_9ROSI</name>
<dbReference type="PANTHER" id="PTHR11669:SF52">
    <property type="entry name" value="OS10G0574500 PROTEIN"/>
    <property type="match status" value="1"/>
</dbReference>
<accession>A0AAV5JIN3</accession>
<dbReference type="GO" id="GO:0005663">
    <property type="term" value="C:DNA replication factor C complex"/>
    <property type="evidence" value="ECO:0007669"/>
    <property type="project" value="TreeGrafter"/>
</dbReference>
<dbReference type="SUPFAM" id="SSF52540">
    <property type="entry name" value="P-loop containing nucleoside triphosphate hydrolases"/>
    <property type="match status" value="1"/>
</dbReference>
<dbReference type="GO" id="GO:0003689">
    <property type="term" value="F:DNA clamp loader activity"/>
    <property type="evidence" value="ECO:0007669"/>
    <property type="project" value="TreeGrafter"/>
</dbReference>
<dbReference type="InterPro" id="IPR027417">
    <property type="entry name" value="P-loop_NTPase"/>
</dbReference>
<dbReference type="EMBL" id="BPVZ01000032">
    <property type="protein sequence ID" value="GKV10680.1"/>
    <property type="molecule type" value="Genomic_DNA"/>
</dbReference>
<comment type="caution">
    <text evidence="1">The sequence shown here is derived from an EMBL/GenBank/DDBJ whole genome shotgun (WGS) entry which is preliminary data.</text>
</comment>
<evidence type="ECO:0000313" key="1">
    <source>
        <dbReference type="EMBL" id="GKV10680.1"/>
    </source>
</evidence>
<dbReference type="Proteomes" id="UP001054252">
    <property type="component" value="Unassembled WGS sequence"/>
</dbReference>
<evidence type="ECO:0000313" key="2">
    <source>
        <dbReference type="Proteomes" id="UP001054252"/>
    </source>
</evidence>
<dbReference type="GO" id="GO:0006281">
    <property type="term" value="P:DNA repair"/>
    <property type="evidence" value="ECO:0007669"/>
    <property type="project" value="TreeGrafter"/>
</dbReference>
<dbReference type="Gene3D" id="3.40.50.300">
    <property type="entry name" value="P-loop containing nucleotide triphosphate hydrolases"/>
    <property type="match status" value="1"/>
</dbReference>
<organism evidence="1 2">
    <name type="scientific">Rubroshorea leprosula</name>
    <dbReference type="NCBI Taxonomy" id="152421"/>
    <lineage>
        <taxon>Eukaryota</taxon>
        <taxon>Viridiplantae</taxon>
        <taxon>Streptophyta</taxon>
        <taxon>Embryophyta</taxon>
        <taxon>Tracheophyta</taxon>
        <taxon>Spermatophyta</taxon>
        <taxon>Magnoliopsida</taxon>
        <taxon>eudicotyledons</taxon>
        <taxon>Gunneridae</taxon>
        <taxon>Pentapetalae</taxon>
        <taxon>rosids</taxon>
        <taxon>malvids</taxon>
        <taxon>Malvales</taxon>
        <taxon>Dipterocarpaceae</taxon>
        <taxon>Rubroshorea</taxon>
    </lineage>
</organism>
<sequence>MAAVDGEQKPIAGKEFNWAVKYQPKTLKDFICHKDIAQKLETLMRKGEGDHFIIEGPPGVGKRTLALAMLREKLGVDILETRLEFKTFNMEVSSEHIELDLSGLKEYAADMVMMLIEEGETGLVKQQSCSSIKLMSKQLFFARQKIFRNIPPTPYQKLLGKLRRSLCSIFCCYDILTLQNLCPLGRVIELHPPPDAEILGALNFIAKQDDIQLPHQLAQTMAQKSKNCLQQAIRSFEATLRSGYPFKEDQLIVIGWEDEFASIAQSIIEEQSPGTCSIFLL</sequence>
<reference evidence="1 2" key="1">
    <citation type="journal article" date="2021" name="Commun. Biol.">
        <title>The genome of Shorea leprosula (Dipterocarpaceae) highlights the ecological relevance of drought in aseasonal tropical rainforests.</title>
        <authorList>
            <person name="Ng K.K.S."/>
            <person name="Kobayashi M.J."/>
            <person name="Fawcett J.A."/>
            <person name="Hatakeyama M."/>
            <person name="Paape T."/>
            <person name="Ng C.H."/>
            <person name="Ang C.C."/>
            <person name="Tnah L.H."/>
            <person name="Lee C.T."/>
            <person name="Nishiyama T."/>
            <person name="Sese J."/>
            <person name="O'Brien M.J."/>
            <person name="Copetti D."/>
            <person name="Mohd Noor M.I."/>
            <person name="Ong R.C."/>
            <person name="Putra M."/>
            <person name="Sireger I.Z."/>
            <person name="Indrioko S."/>
            <person name="Kosugi Y."/>
            <person name="Izuno A."/>
            <person name="Isagi Y."/>
            <person name="Lee S.L."/>
            <person name="Shimizu K.K."/>
        </authorList>
    </citation>
    <scope>NUCLEOTIDE SEQUENCE [LARGE SCALE GENOMIC DNA]</scope>
    <source>
        <strain evidence="1">214</strain>
    </source>
</reference>
<dbReference type="PANTHER" id="PTHR11669">
    <property type="entry name" value="REPLICATION FACTOR C / DNA POLYMERASE III GAMMA-TAU SUBUNIT"/>
    <property type="match status" value="1"/>
</dbReference>
<gene>
    <name evidence="1" type="ORF">SLEP1_g22010</name>
</gene>
<dbReference type="GO" id="GO:0006261">
    <property type="term" value="P:DNA-templated DNA replication"/>
    <property type="evidence" value="ECO:0007669"/>
    <property type="project" value="TreeGrafter"/>
</dbReference>
<proteinExistence type="predicted"/>
<dbReference type="GO" id="GO:0005634">
    <property type="term" value="C:nucleus"/>
    <property type="evidence" value="ECO:0007669"/>
    <property type="project" value="TreeGrafter"/>
</dbReference>